<feature type="compositionally biased region" description="Basic and acidic residues" evidence="4">
    <location>
        <begin position="34"/>
        <end position="46"/>
    </location>
</feature>
<dbReference type="Gene3D" id="3.40.30.10">
    <property type="entry name" value="Glutaredoxin"/>
    <property type="match status" value="1"/>
</dbReference>
<dbReference type="GO" id="GO:0006950">
    <property type="term" value="P:response to stress"/>
    <property type="evidence" value="ECO:0007669"/>
    <property type="project" value="UniProtKB-ARBA"/>
</dbReference>
<feature type="compositionally biased region" description="Low complexity" evidence="4">
    <location>
        <begin position="54"/>
        <end position="72"/>
    </location>
</feature>
<accession>A0A5E3ZW15</accession>
<dbReference type="AlphaFoldDB" id="A0A5E3ZW15"/>
<feature type="region of interest" description="Disordered" evidence="4">
    <location>
        <begin position="17"/>
        <end position="75"/>
    </location>
</feature>
<dbReference type="EMBL" id="LR584267">
    <property type="protein sequence ID" value="VHN99900.1"/>
    <property type="molecule type" value="Genomic_DNA"/>
</dbReference>
<evidence type="ECO:0000256" key="3">
    <source>
        <dbReference type="ARBA" id="ARBA00023284"/>
    </source>
</evidence>
<organism evidence="6 7">
    <name type="scientific">Lawsonella clevelandensis</name>
    <dbReference type="NCBI Taxonomy" id="1528099"/>
    <lineage>
        <taxon>Bacteria</taxon>
        <taxon>Bacillati</taxon>
        <taxon>Actinomycetota</taxon>
        <taxon>Actinomycetes</taxon>
        <taxon>Mycobacteriales</taxon>
        <taxon>Lawsonellaceae</taxon>
        <taxon>Lawsonella</taxon>
    </lineage>
</organism>
<dbReference type="RefSeq" id="WP_148417469.1">
    <property type="nucleotide sequence ID" value="NZ_JBEDYR010000022.1"/>
</dbReference>
<dbReference type="InterPro" id="IPR013766">
    <property type="entry name" value="Thioredoxin_domain"/>
</dbReference>
<comment type="function">
    <text evidence="1">Participates in various redox reactions through the reversible oxidation of its active center dithiol to a disulfide and catalyzes dithiol-disulfide exchange reactions.</text>
</comment>
<dbReference type="InterPro" id="IPR036249">
    <property type="entry name" value="Thioredoxin-like_sf"/>
</dbReference>
<dbReference type="GO" id="GO:0005737">
    <property type="term" value="C:cytoplasm"/>
    <property type="evidence" value="ECO:0007669"/>
    <property type="project" value="TreeGrafter"/>
</dbReference>
<dbReference type="PANTHER" id="PTHR45663">
    <property type="entry name" value="GEO12009P1"/>
    <property type="match status" value="1"/>
</dbReference>
<dbReference type="GO" id="GO:0015035">
    <property type="term" value="F:protein-disulfide reductase activity"/>
    <property type="evidence" value="ECO:0007669"/>
    <property type="project" value="TreeGrafter"/>
</dbReference>
<dbReference type="Pfam" id="PF14561">
    <property type="entry name" value="TPR_20"/>
    <property type="match status" value="1"/>
</dbReference>
<dbReference type="Pfam" id="PF00085">
    <property type="entry name" value="Thioredoxin"/>
    <property type="match status" value="1"/>
</dbReference>
<evidence type="ECO:0000256" key="1">
    <source>
        <dbReference type="ARBA" id="ARBA00003318"/>
    </source>
</evidence>
<feature type="domain" description="Thioredoxin" evidence="5">
    <location>
        <begin position="72"/>
        <end position="186"/>
    </location>
</feature>
<evidence type="ECO:0000313" key="7">
    <source>
        <dbReference type="Proteomes" id="UP000324288"/>
    </source>
</evidence>
<keyword evidence="7" id="KW-1185">Reference proteome</keyword>
<gene>
    <name evidence="6" type="primary">trxA_1</name>
    <name evidence="6" type="ORF">LC603019_00314</name>
</gene>
<evidence type="ECO:0000259" key="5">
    <source>
        <dbReference type="PROSITE" id="PS51352"/>
    </source>
</evidence>
<dbReference type="Gene3D" id="1.25.40.10">
    <property type="entry name" value="Tetratricopeptide repeat domain"/>
    <property type="match status" value="1"/>
</dbReference>
<evidence type="ECO:0000256" key="4">
    <source>
        <dbReference type="SAM" id="MobiDB-lite"/>
    </source>
</evidence>
<dbReference type="SUPFAM" id="SSF52833">
    <property type="entry name" value="Thioredoxin-like"/>
    <property type="match status" value="1"/>
</dbReference>
<dbReference type="PANTHER" id="PTHR45663:SF11">
    <property type="entry name" value="GEO12009P1"/>
    <property type="match status" value="1"/>
</dbReference>
<name>A0A5E3ZW15_9ACTN</name>
<comment type="similarity">
    <text evidence="2">Belongs to the thioredoxin family.</text>
</comment>
<dbReference type="InterPro" id="IPR011990">
    <property type="entry name" value="TPR-like_helical_dom_sf"/>
</dbReference>
<keyword evidence="3" id="KW-0676">Redox-active center</keyword>
<proteinExistence type="inferred from homology"/>
<dbReference type="CDD" id="cd02956">
    <property type="entry name" value="ybbN"/>
    <property type="match status" value="1"/>
</dbReference>
<reference evidence="6 7" key="1">
    <citation type="submission" date="2019-04" db="EMBL/GenBank/DDBJ databases">
        <authorList>
            <person name="Seth-Smith MB H."/>
            <person name="Seth-Smith H."/>
        </authorList>
    </citation>
    <scope>NUCLEOTIDE SEQUENCE [LARGE SCALE GENOMIC DNA]</scope>
    <source>
        <strain evidence="6">USB-603019</strain>
    </source>
</reference>
<dbReference type="Proteomes" id="UP000324288">
    <property type="component" value="Chromosome"/>
</dbReference>
<dbReference type="PROSITE" id="PS51352">
    <property type="entry name" value="THIOREDOXIN_2"/>
    <property type="match status" value="1"/>
</dbReference>
<evidence type="ECO:0000256" key="2">
    <source>
        <dbReference type="ARBA" id="ARBA00008987"/>
    </source>
</evidence>
<evidence type="ECO:0000313" key="6">
    <source>
        <dbReference type="EMBL" id="VHN99900.1"/>
    </source>
</evidence>
<protein>
    <submittedName>
        <fullName evidence="6">Thioredoxin</fullName>
    </submittedName>
</protein>
<sequence>MDNIDLSPLKAVAEARVAEEQQRAKAHRASSASDKPRFVAKDHPADRPAASPFVAGTTATTSVTSSTSDTGARGSNELPTVIELTEANFEAMMQLSNYVPIVIDLWAEWCQPCKQLTPVLEKLAAEYQGKWILAKANTEKEPVLAQAFKVQSVPTVVAMAKGHPLDAFAGAQPEPQLRGWLDALMNAVNGRLSPLPADGNIPGLEAFGGLVAADAVSEAAPATIVDQAEALADTGDYAAAEALLVDHLEHNPGDHAAESACALYQTLARAATTDEDTIVYADEHPADISAQCDAADREMTEVGAEAAFTRLLTTIARTTGEERAEARKHLVNLFAMCDPTDPLVIAARQQLASLLF</sequence>